<comment type="caution">
    <text evidence="2">The sequence shown here is derived from an EMBL/GenBank/DDBJ whole genome shotgun (WGS) entry which is preliminary data.</text>
</comment>
<evidence type="ECO:0000259" key="1">
    <source>
        <dbReference type="Pfam" id="PF00582"/>
    </source>
</evidence>
<dbReference type="SUPFAM" id="SSF52402">
    <property type="entry name" value="Adenine nucleotide alpha hydrolases-like"/>
    <property type="match status" value="1"/>
</dbReference>
<proteinExistence type="predicted"/>
<dbReference type="CDD" id="cd00293">
    <property type="entry name" value="USP-like"/>
    <property type="match status" value="1"/>
</dbReference>
<dbReference type="InterPro" id="IPR006016">
    <property type="entry name" value="UspA"/>
</dbReference>
<dbReference type="Gene3D" id="3.40.50.620">
    <property type="entry name" value="HUPs"/>
    <property type="match status" value="1"/>
</dbReference>
<accession>M0JEX6</accession>
<sequence>MESSDEMSVRLLHVFDEGEHQSTIDNLAIDGDPSLDELAARKSAVSAAKALLQEADFTTDIEGVKSDKPGKAILSTAEEHDVDRLYVYSRKRSPVGKAVFGSSNQYLLFNADVPIVVLPADAAAEYAPNRESLPEIEK</sequence>
<dbReference type="Proteomes" id="UP000011553">
    <property type="component" value="Unassembled WGS sequence"/>
</dbReference>
<evidence type="ECO:0000313" key="2">
    <source>
        <dbReference type="EMBL" id="EMA06918.1"/>
    </source>
</evidence>
<keyword evidence="3" id="KW-1185">Reference proteome</keyword>
<dbReference type="AlphaFoldDB" id="M0JEX6"/>
<name>M0JEX6_9EURY</name>
<protein>
    <submittedName>
        <fullName evidence="2">Universal stress protein uspa-like protein</fullName>
    </submittedName>
</protein>
<evidence type="ECO:0000313" key="3">
    <source>
        <dbReference type="Proteomes" id="UP000011553"/>
    </source>
</evidence>
<gene>
    <name evidence="2" type="ORF">C438_05177</name>
</gene>
<dbReference type="InterPro" id="IPR014729">
    <property type="entry name" value="Rossmann-like_a/b/a_fold"/>
</dbReference>
<dbReference type="EMBL" id="AOLP01000006">
    <property type="protein sequence ID" value="EMA06918.1"/>
    <property type="molecule type" value="Genomic_DNA"/>
</dbReference>
<feature type="domain" description="UspA" evidence="1">
    <location>
        <begin position="8"/>
        <end position="119"/>
    </location>
</feature>
<organism evidence="2 3">
    <name type="scientific">Haloferax denitrificans ATCC 35960</name>
    <dbReference type="NCBI Taxonomy" id="662478"/>
    <lineage>
        <taxon>Archaea</taxon>
        <taxon>Methanobacteriati</taxon>
        <taxon>Methanobacteriota</taxon>
        <taxon>Stenosarchaea group</taxon>
        <taxon>Halobacteria</taxon>
        <taxon>Halobacteriales</taxon>
        <taxon>Haloferacaceae</taxon>
        <taxon>Haloferax</taxon>
    </lineage>
</organism>
<dbReference type="Pfam" id="PF00582">
    <property type="entry name" value="Usp"/>
    <property type="match status" value="1"/>
</dbReference>
<reference evidence="2 3" key="1">
    <citation type="journal article" date="2014" name="PLoS Genet.">
        <title>Phylogenetically driven sequencing of extremely halophilic archaea reveals strategies for static and dynamic osmo-response.</title>
        <authorList>
            <person name="Becker E.A."/>
            <person name="Seitzer P.M."/>
            <person name="Tritt A."/>
            <person name="Larsen D."/>
            <person name="Krusor M."/>
            <person name="Yao A.I."/>
            <person name="Wu D."/>
            <person name="Madern D."/>
            <person name="Eisen J.A."/>
            <person name="Darling A.E."/>
            <person name="Facciotti M.T."/>
        </authorList>
    </citation>
    <scope>NUCLEOTIDE SEQUENCE [LARGE SCALE GENOMIC DNA]</scope>
    <source>
        <strain evidence="2 3">ATCC 35960</strain>
    </source>
</reference>